<evidence type="ECO:0000313" key="2">
    <source>
        <dbReference type="EMBL" id="KAJ9597883.1"/>
    </source>
</evidence>
<comment type="caution">
    <text evidence="2">The sequence shown here is derived from an EMBL/GenBank/DDBJ whole genome shotgun (WGS) entry which is preliminary data.</text>
</comment>
<dbReference type="Pfam" id="PF00089">
    <property type="entry name" value="Trypsin"/>
    <property type="match status" value="1"/>
</dbReference>
<name>A0AAD8EPK1_DIPPU</name>
<organism evidence="2 3">
    <name type="scientific">Diploptera punctata</name>
    <name type="common">Pacific beetle cockroach</name>
    <dbReference type="NCBI Taxonomy" id="6984"/>
    <lineage>
        <taxon>Eukaryota</taxon>
        <taxon>Metazoa</taxon>
        <taxon>Ecdysozoa</taxon>
        <taxon>Arthropoda</taxon>
        <taxon>Hexapoda</taxon>
        <taxon>Insecta</taxon>
        <taxon>Pterygota</taxon>
        <taxon>Neoptera</taxon>
        <taxon>Polyneoptera</taxon>
        <taxon>Dictyoptera</taxon>
        <taxon>Blattodea</taxon>
        <taxon>Blaberoidea</taxon>
        <taxon>Blaberidae</taxon>
        <taxon>Diplopterinae</taxon>
        <taxon>Diploptera</taxon>
    </lineage>
</organism>
<dbReference type="GO" id="GO:0004252">
    <property type="term" value="F:serine-type endopeptidase activity"/>
    <property type="evidence" value="ECO:0007669"/>
    <property type="project" value="InterPro"/>
</dbReference>
<dbReference type="Gene3D" id="2.40.10.10">
    <property type="entry name" value="Trypsin-like serine proteases"/>
    <property type="match status" value="2"/>
</dbReference>
<dbReference type="InterPro" id="IPR001254">
    <property type="entry name" value="Trypsin_dom"/>
</dbReference>
<gene>
    <name evidence="2" type="ORF">L9F63_011249</name>
</gene>
<accession>A0AAD8EPK1</accession>
<reference evidence="2" key="2">
    <citation type="submission" date="2023-05" db="EMBL/GenBank/DDBJ databases">
        <authorList>
            <person name="Fouks B."/>
        </authorList>
    </citation>
    <scope>NUCLEOTIDE SEQUENCE</scope>
    <source>
        <strain evidence="2">Stay&amp;Tobe</strain>
        <tissue evidence="2">Testes</tissue>
    </source>
</reference>
<dbReference type="Proteomes" id="UP001233999">
    <property type="component" value="Unassembled WGS sequence"/>
</dbReference>
<reference evidence="2" key="1">
    <citation type="journal article" date="2023" name="IScience">
        <title>Live-bearing cockroach genome reveals convergent evolutionary mechanisms linked to viviparity in insects and beyond.</title>
        <authorList>
            <person name="Fouks B."/>
            <person name="Harrison M.C."/>
            <person name="Mikhailova A.A."/>
            <person name="Marchal E."/>
            <person name="English S."/>
            <person name="Carruthers M."/>
            <person name="Jennings E.C."/>
            <person name="Chiamaka E.L."/>
            <person name="Frigard R.A."/>
            <person name="Pippel M."/>
            <person name="Attardo G.M."/>
            <person name="Benoit J.B."/>
            <person name="Bornberg-Bauer E."/>
            <person name="Tobe S.S."/>
        </authorList>
    </citation>
    <scope>NUCLEOTIDE SEQUENCE</scope>
    <source>
        <strain evidence="2">Stay&amp;Tobe</strain>
    </source>
</reference>
<dbReference type="EMBL" id="JASPKZ010001579">
    <property type="protein sequence ID" value="KAJ9597883.1"/>
    <property type="molecule type" value="Genomic_DNA"/>
</dbReference>
<dbReference type="InterPro" id="IPR009003">
    <property type="entry name" value="Peptidase_S1_PA"/>
</dbReference>
<feature type="non-terminal residue" evidence="2">
    <location>
        <position position="80"/>
    </location>
</feature>
<protein>
    <recommendedName>
        <fullName evidence="1">Peptidase S1 domain-containing protein</fullName>
    </recommendedName>
</protein>
<dbReference type="AlphaFoldDB" id="A0AAD8EPK1"/>
<dbReference type="SUPFAM" id="SSF50494">
    <property type="entry name" value="Trypsin-like serine proteases"/>
    <property type="match status" value="1"/>
</dbReference>
<proteinExistence type="predicted"/>
<evidence type="ECO:0000259" key="1">
    <source>
        <dbReference type="Pfam" id="PF00089"/>
    </source>
</evidence>
<sequence length="80" mass="8519">VQLQKLQISIVSSDLCQQAISTDLTQNMICAGISVNGALVGLVSFGPRECDKPIPGVFADVPNMLDFVKEVTANSVNIQK</sequence>
<evidence type="ECO:0000313" key="3">
    <source>
        <dbReference type="Proteomes" id="UP001233999"/>
    </source>
</evidence>
<dbReference type="InterPro" id="IPR043504">
    <property type="entry name" value="Peptidase_S1_PA_chymotrypsin"/>
</dbReference>
<feature type="domain" description="Peptidase S1" evidence="1">
    <location>
        <begin position="2"/>
        <end position="68"/>
    </location>
</feature>
<keyword evidence="3" id="KW-1185">Reference proteome</keyword>
<dbReference type="GO" id="GO:0006508">
    <property type="term" value="P:proteolysis"/>
    <property type="evidence" value="ECO:0007669"/>
    <property type="project" value="InterPro"/>
</dbReference>